<organism evidence="2 3">
    <name type="scientific">Takifugu flavidus</name>
    <name type="common">sansaifugu</name>
    <dbReference type="NCBI Taxonomy" id="433684"/>
    <lineage>
        <taxon>Eukaryota</taxon>
        <taxon>Metazoa</taxon>
        <taxon>Chordata</taxon>
        <taxon>Craniata</taxon>
        <taxon>Vertebrata</taxon>
        <taxon>Euteleostomi</taxon>
        <taxon>Actinopterygii</taxon>
        <taxon>Neopterygii</taxon>
        <taxon>Teleostei</taxon>
        <taxon>Neoteleostei</taxon>
        <taxon>Acanthomorphata</taxon>
        <taxon>Eupercaria</taxon>
        <taxon>Tetraodontiformes</taxon>
        <taxon>Tetradontoidea</taxon>
        <taxon>Tetraodontidae</taxon>
        <taxon>Takifugu</taxon>
    </lineage>
</organism>
<dbReference type="EMBL" id="RHFK02000001">
    <property type="protein sequence ID" value="TWW80962.1"/>
    <property type="molecule type" value="Genomic_DNA"/>
</dbReference>
<proteinExistence type="predicted"/>
<accession>A0A5C6PMB9</accession>
<reference evidence="2 3" key="1">
    <citation type="submission" date="2019-04" db="EMBL/GenBank/DDBJ databases">
        <title>Chromosome genome assembly for Takifugu flavidus.</title>
        <authorList>
            <person name="Xiao S."/>
        </authorList>
    </citation>
    <scope>NUCLEOTIDE SEQUENCE [LARGE SCALE GENOMIC DNA]</scope>
    <source>
        <strain evidence="2">HTHZ2018</strain>
        <tissue evidence="2">Muscle</tissue>
    </source>
</reference>
<keyword evidence="3" id="KW-1185">Reference proteome</keyword>
<dbReference type="AlphaFoldDB" id="A0A5C6PMB9"/>
<evidence type="ECO:0000256" key="1">
    <source>
        <dbReference type="SAM" id="MobiDB-lite"/>
    </source>
</evidence>
<feature type="compositionally biased region" description="Pro residues" evidence="1">
    <location>
        <begin position="30"/>
        <end position="43"/>
    </location>
</feature>
<evidence type="ECO:0000313" key="2">
    <source>
        <dbReference type="EMBL" id="TWW80962.1"/>
    </source>
</evidence>
<feature type="region of interest" description="Disordered" evidence="1">
    <location>
        <begin position="144"/>
        <end position="165"/>
    </location>
</feature>
<feature type="compositionally biased region" description="Pro residues" evidence="1">
    <location>
        <begin position="9"/>
        <end position="22"/>
    </location>
</feature>
<evidence type="ECO:0000313" key="3">
    <source>
        <dbReference type="Proteomes" id="UP000324091"/>
    </source>
</evidence>
<sequence>MAAAQSVVPAPPPPLPRPPTPPPEHKDHPPCPSLSPSPRPLHCPGPGMSSALPCSPPRQQQSDADAVLVQQLANSPTPRPQSHAFFHCPSSRCLYSSPSFDAFHSFPLGQIRAVRGQSLIYVPSTPVPPVLHGLSMFRISCEGRREPPLPKSSSLPFPDKAGARG</sequence>
<protein>
    <submittedName>
        <fullName evidence="2">Uncharacterized protein</fullName>
    </submittedName>
</protein>
<feature type="region of interest" description="Disordered" evidence="1">
    <location>
        <begin position="1"/>
        <end position="64"/>
    </location>
</feature>
<comment type="caution">
    <text evidence="2">The sequence shown here is derived from an EMBL/GenBank/DDBJ whole genome shotgun (WGS) entry which is preliminary data.</text>
</comment>
<gene>
    <name evidence="2" type="ORF">D4764_01G0007770</name>
</gene>
<dbReference type="Proteomes" id="UP000324091">
    <property type="component" value="Chromosome 1"/>
</dbReference>
<name>A0A5C6PMB9_9TELE</name>